<accession>A0A8S1S1F5</accession>
<dbReference type="Proteomes" id="UP000689195">
    <property type="component" value="Unassembled WGS sequence"/>
</dbReference>
<dbReference type="FunFam" id="1.10.1070.11:FF:000016">
    <property type="entry name" value="PIK1p Phosphatidylinositol 4-kinase"/>
    <property type="match status" value="1"/>
</dbReference>
<dbReference type="CDD" id="cd00893">
    <property type="entry name" value="PI4Kc_III"/>
    <property type="match status" value="1"/>
</dbReference>
<dbReference type="GO" id="GO:0046854">
    <property type="term" value="P:phosphatidylinositol phosphate biosynthetic process"/>
    <property type="evidence" value="ECO:0007669"/>
    <property type="project" value="InterPro"/>
</dbReference>
<dbReference type="GO" id="GO:0048015">
    <property type="term" value="P:phosphatidylinositol-mediated signaling"/>
    <property type="evidence" value="ECO:0007669"/>
    <property type="project" value="TreeGrafter"/>
</dbReference>
<sequence length="818" mass="95527">MNDDIPKGCLCYTKKVKGEIPKTFKKANKILSKYKNNNLNISDDDILDVIIRLYVAENKSNAIAMLQRCRINPNFGNNLQRKDLEYFIPQIVNFMVFHQHLSDDNFIQFVLKASSLDFFFAHQVFFQLKSQSQIITANEPVTFTIVKKFTDNFFLKMSHNYAGNLLIASNILQIDLEEINLNKNNLNTSNEINSPTKSSLQQVYQGTLRIESMKINENISNYGTKEWNKNDNKLYFENAVLKNYKEIHLQDYNSIFGKRQTNFDTAFFSNISFWDDIMKICDELSKAKKKTEFLHSCLQKMNENLPAAVYVPFVGNSIRNHAVLKIVYKESRVFSTKMRSPFSLVLELYRPEIEEKNNSLIVEEQISFPITANTNLKSKKVERTQSHLLQDDLKLDEIQRRFSQVDIQKSIQNEFMQLKFNQLKSSIDQNQLDGTSKFYCLNDDSVNSDIEQIDQKEIPKYSTTYSLQENVQAFSIEENSNIEQVEKEEKDILLISKMHRNSYLQAEKGITLNREEYNELKRTIFGESSSQQEERIKSQSIFKNLKSWRLAHLIIKTGDNLKQEQFALQLISQFDQIFKKSGLPLKLRSYEVLSLGPDCGIIEMIKNATTIDSLQKNLRKKYQQFMNFSDFFRSFFRNNIDQALQNYVQSLTAYGLVCYFLQVKDRHNGNILLDSEGHLIHIDFGFFLSNAPGKGMEFEGKVPFKLLSDYIQVLGGAKGTLFKENFRKLFYKGFKACQQHQKEILLLVEMMYTGHGTTLPCFQKGEQAIKELYARFNPRVKSDAELYVHVQELINHSLDNWRARWYDKFQYFAQGVFY</sequence>
<dbReference type="InterPro" id="IPR000403">
    <property type="entry name" value="PI3/4_kinase_cat_dom"/>
</dbReference>
<gene>
    <name evidence="6" type="ORF">PPENT_87.1.T0030122</name>
</gene>
<dbReference type="EC" id="2.7.1.67" evidence="2"/>
<protein>
    <recommendedName>
        <fullName evidence="2">1-phosphatidylinositol 4-kinase</fullName>
        <ecNumber evidence="2">2.7.1.67</ecNumber>
    </recommendedName>
</protein>
<keyword evidence="4" id="KW-0418">Kinase</keyword>
<comment type="caution">
    <text evidence="6">The sequence shown here is derived from an EMBL/GenBank/DDBJ whole genome shotgun (WGS) entry which is preliminary data.</text>
</comment>
<dbReference type="OrthoDB" id="10264149at2759"/>
<dbReference type="PANTHER" id="PTHR10048">
    <property type="entry name" value="PHOSPHATIDYLINOSITOL KINASE"/>
    <property type="match status" value="1"/>
</dbReference>
<dbReference type="AlphaFoldDB" id="A0A8S1S1F5"/>
<dbReference type="SMART" id="SM00146">
    <property type="entry name" value="PI3Kc"/>
    <property type="match status" value="1"/>
</dbReference>
<keyword evidence="7" id="KW-1185">Reference proteome</keyword>
<evidence type="ECO:0000256" key="2">
    <source>
        <dbReference type="ARBA" id="ARBA00012169"/>
    </source>
</evidence>
<evidence type="ECO:0000256" key="1">
    <source>
        <dbReference type="ARBA" id="ARBA00001686"/>
    </source>
</evidence>
<dbReference type="PROSITE" id="PS50290">
    <property type="entry name" value="PI3_4_KINASE_3"/>
    <property type="match status" value="1"/>
</dbReference>
<evidence type="ECO:0000313" key="7">
    <source>
        <dbReference type="Proteomes" id="UP000689195"/>
    </source>
</evidence>
<feature type="domain" description="PI3K/PI4K catalytic" evidence="5">
    <location>
        <begin position="527"/>
        <end position="802"/>
    </location>
</feature>
<reference evidence="6" key="1">
    <citation type="submission" date="2021-01" db="EMBL/GenBank/DDBJ databases">
        <authorList>
            <consortium name="Genoscope - CEA"/>
            <person name="William W."/>
        </authorList>
    </citation>
    <scope>NUCLEOTIDE SEQUENCE</scope>
</reference>
<dbReference type="InterPro" id="IPR015433">
    <property type="entry name" value="PI3/4_kinase"/>
</dbReference>
<dbReference type="GO" id="GO:0016020">
    <property type="term" value="C:membrane"/>
    <property type="evidence" value="ECO:0007669"/>
    <property type="project" value="TreeGrafter"/>
</dbReference>
<evidence type="ECO:0000256" key="4">
    <source>
        <dbReference type="ARBA" id="ARBA00022777"/>
    </source>
</evidence>
<keyword evidence="3" id="KW-0808">Transferase</keyword>
<proteinExistence type="predicted"/>
<evidence type="ECO:0000259" key="5">
    <source>
        <dbReference type="PROSITE" id="PS50290"/>
    </source>
</evidence>
<dbReference type="EMBL" id="CAJJDO010000003">
    <property type="protein sequence ID" value="CAD8134078.1"/>
    <property type="molecule type" value="Genomic_DNA"/>
</dbReference>
<dbReference type="Pfam" id="PF00454">
    <property type="entry name" value="PI3_PI4_kinase"/>
    <property type="match status" value="1"/>
</dbReference>
<name>A0A8S1S1F5_9CILI</name>
<dbReference type="GO" id="GO:0005737">
    <property type="term" value="C:cytoplasm"/>
    <property type="evidence" value="ECO:0007669"/>
    <property type="project" value="TreeGrafter"/>
</dbReference>
<dbReference type="PANTHER" id="PTHR10048:SF22">
    <property type="entry name" value="PHOSPHATIDYLINOSITOL 4-KINASE BETA"/>
    <property type="match status" value="1"/>
</dbReference>
<organism evidence="6 7">
    <name type="scientific">Paramecium pentaurelia</name>
    <dbReference type="NCBI Taxonomy" id="43138"/>
    <lineage>
        <taxon>Eukaryota</taxon>
        <taxon>Sar</taxon>
        <taxon>Alveolata</taxon>
        <taxon>Ciliophora</taxon>
        <taxon>Intramacronucleata</taxon>
        <taxon>Oligohymenophorea</taxon>
        <taxon>Peniculida</taxon>
        <taxon>Parameciidae</taxon>
        <taxon>Paramecium</taxon>
    </lineage>
</organism>
<evidence type="ECO:0000313" key="6">
    <source>
        <dbReference type="EMBL" id="CAD8134078.1"/>
    </source>
</evidence>
<evidence type="ECO:0000256" key="3">
    <source>
        <dbReference type="ARBA" id="ARBA00022679"/>
    </source>
</evidence>
<dbReference type="GO" id="GO:0004430">
    <property type="term" value="F:1-phosphatidylinositol 4-kinase activity"/>
    <property type="evidence" value="ECO:0007669"/>
    <property type="project" value="UniProtKB-EC"/>
</dbReference>
<comment type="catalytic activity">
    <reaction evidence="1">
        <text>a 1,2-diacyl-sn-glycero-3-phospho-(1D-myo-inositol) + ATP = a 1,2-diacyl-sn-glycero-3-phospho-(1D-myo-inositol 4-phosphate) + ADP + H(+)</text>
        <dbReference type="Rhea" id="RHEA:19877"/>
        <dbReference type="ChEBI" id="CHEBI:15378"/>
        <dbReference type="ChEBI" id="CHEBI:30616"/>
        <dbReference type="ChEBI" id="CHEBI:57880"/>
        <dbReference type="ChEBI" id="CHEBI:58178"/>
        <dbReference type="ChEBI" id="CHEBI:456216"/>
        <dbReference type="EC" id="2.7.1.67"/>
    </reaction>
</comment>